<dbReference type="Proteomes" id="UP000184442">
    <property type="component" value="Unassembled WGS sequence"/>
</dbReference>
<proteinExistence type="predicted"/>
<keyword evidence="2" id="KW-0408">Iron</keyword>
<dbReference type="RefSeq" id="WP_073025535.1">
    <property type="nucleotide sequence ID" value="NZ_FQZS01000008.1"/>
</dbReference>
<keyword evidence="1" id="KW-0479">Metal-binding</keyword>
<feature type="domain" description="4Fe-4S ferredoxin-type" evidence="4">
    <location>
        <begin position="338"/>
        <end position="369"/>
    </location>
</feature>
<dbReference type="STRING" id="1122184.SAMN02745176_01428"/>
<dbReference type="Pfam" id="PF13187">
    <property type="entry name" value="Fer4_9"/>
    <property type="match status" value="1"/>
</dbReference>
<gene>
    <name evidence="5" type="ORF">SAMN02745176_01428</name>
</gene>
<accession>A0A1M6E5D8</accession>
<dbReference type="AlphaFoldDB" id="A0A1M6E5D8"/>
<dbReference type="InterPro" id="IPR053135">
    <property type="entry name" value="AKR2_Oxidoreductase"/>
</dbReference>
<dbReference type="EMBL" id="FQZS01000008">
    <property type="protein sequence ID" value="SHI80651.1"/>
    <property type="molecule type" value="Genomic_DNA"/>
</dbReference>
<dbReference type="GO" id="GO:0051536">
    <property type="term" value="F:iron-sulfur cluster binding"/>
    <property type="evidence" value="ECO:0007669"/>
    <property type="project" value="UniProtKB-KW"/>
</dbReference>
<keyword evidence="6" id="KW-1185">Reference proteome</keyword>
<evidence type="ECO:0000256" key="3">
    <source>
        <dbReference type="ARBA" id="ARBA00023014"/>
    </source>
</evidence>
<dbReference type="InterPro" id="IPR017900">
    <property type="entry name" value="4Fe4S_Fe_S_CS"/>
</dbReference>
<dbReference type="InterPro" id="IPR036812">
    <property type="entry name" value="NAD(P)_OxRdtase_dom_sf"/>
</dbReference>
<dbReference type="OrthoDB" id="9773828at2"/>
<dbReference type="Pfam" id="PF00248">
    <property type="entry name" value="Aldo_ket_red"/>
    <property type="match status" value="1"/>
</dbReference>
<protein>
    <recommendedName>
        <fullName evidence="4">4Fe-4S ferredoxin-type domain-containing protein</fullName>
    </recommendedName>
</protein>
<dbReference type="InterPro" id="IPR023210">
    <property type="entry name" value="NADP_OxRdtase_dom"/>
</dbReference>
<name>A0A1M6E5D8_9FIRM</name>
<dbReference type="InterPro" id="IPR017896">
    <property type="entry name" value="4Fe4S_Fe-S-bd"/>
</dbReference>
<dbReference type="PROSITE" id="PS51379">
    <property type="entry name" value="4FE4S_FER_2"/>
    <property type="match status" value="1"/>
</dbReference>
<dbReference type="PANTHER" id="PTHR43312">
    <property type="entry name" value="D-THREO-ALDOSE 1-DEHYDROGENASE"/>
    <property type="match status" value="1"/>
</dbReference>
<dbReference type="Gene3D" id="3.20.20.100">
    <property type="entry name" value="NADP-dependent oxidoreductase domain"/>
    <property type="match status" value="1"/>
</dbReference>
<dbReference type="CDD" id="cd19096">
    <property type="entry name" value="AKR_Fe-S_oxidoreductase"/>
    <property type="match status" value="1"/>
</dbReference>
<evidence type="ECO:0000313" key="6">
    <source>
        <dbReference type="Proteomes" id="UP000184442"/>
    </source>
</evidence>
<organism evidence="5 6">
    <name type="scientific">Lutispora thermophila DSM 19022</name>
    <dbReference type="NCBI Taxonomy" id="1122184"/>
    <lineage>
        <taxon>Bacteria</taxon>
        <taxon>Bacillati</taxon>
        <taxon>Bacillota</taxon>
        <taxon>Clostridia</taxon>
        <taxon>Lutisporales</taxon>
        <taxon>Lutisporaceae</taxon>
        <taxon>Lutispora</taxon>
    </lineage>
</organism>
<reference evidence="5 6" key="1">
    <citation type="submission" date="2016-11" db="EMBL/GenBank/DDBJ databases">
        <authorList>
            <person name="Jaros S."/>
            <person name="Januszkiewicz K."/>
            <person name="Wedrychowicz H."/>
        </authorList>
    </citation>
    <scope>NUCLEOTIDE SEQUENCE [LARGE SCALE GENOMIC DNA]</scope>
    <source>
        <strain evidence="5 6">DSM 19022</strain>
    </source>
</reference>
<dbReference type="PROSITE" id="PS00198">
    <property type="entry name" value="4FE4S_FER_1"/>
    <property type="match status" value="1"/>
</dbReference>
<dbReference type="GO" id="GO:0046872">
    <property type="term" value="F:metal ion binding"/>
    <property type="evidence" value="ECO:0007669"/>
    <property type="project" value="UniProtKB-KW"/>
</dbReference>
<dbReference type="PANTHER" id="PTHR43312:SF2">
    <property type="entry name" value="OXIDOREDUCTASE"/>
    <property type="match status" value="1"/>
</dbReference>
<sequence>MQYREFEKLGEKLSVLGFGAMRLPVEGGDQGNIKEEESIKLIRYAIDNGVNYVDTAYNYHKGNSEILVGKALKDGYREKVKVATKLPVWLVNAYEDFDKYLNEQLQKLDLEYIDFYLLHSLSKKQWGKIKELNVFDFADRALRDGRIKHIGFSFHDDLSLFKEIIDSYDWHFCQIQYNYMNEDYQAGTEGLEYAASKNIPVIVMEPLLGGKLAKTPPKEIQDIWDKATVKRTPAQWGLRWVLNHKEVAVVLSGMGDIKQVEENIKTAEDALPGSLTQEELDLIKEAAEKFQSKTAIGCTNCEYCMPCPNKVWIPYNFQLYNDYYMYDTEEYSKEMYRKLKERNEAASLCVECGKCEAACPQKLPIMETLKKVDILLRE</sequence>
<evidence type="ECO:0000256" key="1">
    <source>
        <dbReference type="ARBA" id="ARBA00022723"/>
    </source>
</evidence>
<dbReference type="SUPFAM" id="SSF51430">
    <property type="entry name" value="NAD(P)-linked oxidoreductase"/>
    <property type="match status" value="1"/>
</dbReference>
<keyword evidence="3" id="KW-0411">Iron-sulfur</keyword>
<evidence type="ECO:0000313" key="5">
    <source>
        <dbReference type="EMBL" id="SHI80651.1"/>
    </source>
</evidence>
<evidence type="ECO:0000256" key="2">
    <source>
        <dbReference type="ARBA" id="ARBA00023004"/>
    </source>
</evidence>
<evidence type="ECO:0000259" key="4">
    <source>
        <dbReference type="PROSITE" id="PS51379"/>
    </source>
</evidence>